<dbReference type="Proteomes" id="UP000593737">
    <property type="component" value="Chromosome"/>
</dbReference>
<organism evidence="1 2">
    <name type="scientific">Candidatus Nitrospira kreftii</name>
    <dbReference type="NCBI Taxonomy" id="2652173"/>
    <lineage>
        <taxon>Bacteria</taxon>
        <taxon>Pseudomonadati</taxon>
        <taxon>Nitrospirota</taxon>
        <taxon>Nitrospiria</taxon>
        <taxon>Nitrospirales</taxon>
        <taxon>Nitrospiraceae</taxon>
        <taxon>Nitrospira</taxon>
    </lineage>
</organism>
<dbReference type="EMBL" id="CP047423">
    <property type="protein sequence ID" value="QPD02623.1"/>
    <property type="molecule type" value="Genomic_DNA"/>
</dbReference>
<dbReference type="AlphaFoldDB" id="A0A7S8FB63"/>
<gene>
    <name evidence="1" type="ORF">Nkreftii_000397</name>
</gene>
<name>A0A7S8FB63_9BACT</name>
<sequence>MLNSAKSACMANIRPEVSKFMSACEHLFSFTLASGRLTADECSVLEYYAEELQKQMAPVCADPQAHCHDQTSSSS</sequence>
<proteinExistence type="predicted"/>
<reference evidence="1 2" key="1">
    <citation type="journal article" date="2020" name="ISME J.">
        <title>Enrichment and physiological characterization of a novel comammox Nitrospira indicates ammonium inhibition of complete nitrification.</title>
        <authorList>
            <person name="Sakoula D."/>
            <person name="Koch H."/>
            <person name="Frank J."/>
            <person name="Jetten M.S.M."/>
            <person name="van Kessel M.A.H.J."/>
            <person name="Lucker S."/>
        </authorList>
    </citation>
    <scope>NUCLEOTIDE SEQUENCE [LARGE SCALE GENOMIC DNA]</scope>
    <source>
        <strain evidence="1">Comreactor17</strain>
    </source>
</reference>
<evidence type="ECO:0000313" key="1">
    <source>
        <dbReference type="EMBL" id="QPD02623.1"/>
    </source>
</evidence>
<protein>
    <submittedName>
        <fullName evidence="1">Uncharacterized protein</fullName>
    </submittedName>
</protein>
<accession>A0A7S8FB63</accession>
<dbReference type="KEGG" id="nkf:Nkreftii_000397"/>
<evidence type="ECO:0000313" key="2">
    <source>
        <dbReference type="Proteomes" id="UP000593737"/>
    </source>
</evidence>